<dbReference type="InterPro" id="IPR027417">
    <property type="entry name" value="P-loop_NTPase"/>
</dbReference>
<evidence type="ECO:0000256" key="10">
    <source>
        <dbReference type="SAM" id="Phobius"/>
    </source>
</evidence>
<feature type="compositionally biased region" description="Low complexity" evidence="9">
    <location>
        <begin position="689"/>
        <end position="698"/>
    </location>
</feature>
<dbReference type="Gene3D" id="3.40.50.300">
    <property type="entry name" value="P-loop containing nucleotide triphosphate hydrolases"/>
    <property type="match status" value="2"/>
</dbReference>
<feature type="domain" description="ABC transporter" evidence="11">
    <location>
        <begin position="731"/>
        <end position="973"/>
    </location>
</feature>
<dbReference type="FunFam" id="3.40.50.300:FF:000054">
    <property type="entry name" value="ABC multidrug transporter atrF"/>
    <property type="match status" value="1"/>
</dbReference>
<dbReference type="PANTHER" id="PTHR19241">
    <property type="entry name" value="ATP-BINDING CASSETTE TRANSPORTER"/>
    <property type="match status" value="1"/>
</dbReference>
<evidence type="ECO:0000313" key="13">
    <source>
        <dbReference type="Proteomes" id="UP000028045"/>
    </source>
</evidence>
<dbReference type="Pfam" id="PF06422">
    <property type="entry name" value="PDR_CDR"/>
    <property type="match status" value="1"/>
</dbReference>
<dbReference type="CDD" id="cd03233">
    <property type="entry name" value="ABCG_PDR_domain1"/>
    <property type="match status" value="1"/>
</dbReference>
<proteinExistence type="inferred from homology"/>
<sequence>MDQSQGAIADVVKEFLASNGSATSERSAVVFEKLSIQGSGAGVQAAPTVWTTLKSWGNLLNPMSYGGQKPSRTLLHGFSGSIDSGEMLLVIGKPGSGCTTFLKSLANMHEEYESVHGTITYSGRPARQSDQDPVRLTFCEEEDSHLPTLTVAQTLRFAIRATWDASAPRDTINAAVKTLCRCVGLSHVLGTKVGNAAIRGISGGERRRVSLAEAMATCPDVLCLDNPANGLDSATALDFIKMMREFTDQHGCSTAMSLYQGSDSMVPLFDKVLVINGGRQIFYGKATEAKTYFRNLGFMCPDRTTITDFLNSMTAGPELRHAREGWEGRVPKTATEFEDAFRRSEQYKAVVDSLSAKRNEAPSKGSRRKVYALPFHRQILACSVRQFRVLAKDTNTWMIEAITIIIQSLVLGTLFRDQPHATQAFFILGTSLFKSVLVPALQSMSEFSNSFAERPLVIRQKLYRFYRPAAYALGLVLTDAVWKVVAITYNIPQYFLTGFQRSADKFFTWFCIVYVLHLALSMIFRAIAVASPNMGRAVLPVGLMFNMFVLYTGLYVPGPQMQVWLSWVRFCNPLYYAYESAMVNEFSNLEYTCSDVDLAPSGPGFDDIANQVCSVKGSVSGEPLVSGADFVLEQYGFYSSNLWRNVIINAAFVVFFALCTGLGMERYKLPAGRFATIFYKADPRTVASIASNSSSNSSDTENGASDPDVPPITAGPTTPLDAVTSHNGRILSWNNITLEVKVDGQLKRLLNDLSGMAEPGQLTALMGASGAGKTTLLNALAGRLDFGTMSGQIFLDGGPLPKSFRRYIGYVQQQDVHLPTQTIREALQMTARLRRPLSVSAAEKDAHVESVIQILEMGNIAEALIGVPGAGLNLEQRKRITIGVELSARPDILLLDEPTSGLDGQSALTIGRLLRKLAESGQTVLCTIHQPAAELIELFDHLVLLVPGGRLAYDGSLGENCSTALDYFAHSSSTIEPCRKDENPAEYLIQLVRSRNEAEKTDETKQAGFHPSLWESSSARAARDVQREKLTSGNHASSHDSSVHLSRDKTAESTHAVPLYTQFTETMRRTWLYYWRDPDYFVSKLLMNMGNALLNGLTFLNSGNNERGAYNRLFSAFMSLIVGPPLGLQLQPRFVALRDIYTQREQASQTYSWLCFVLPAILIELPYALVTSLAYWLLWYFPVGYFTQPERAGYSLLMYELFSVFAHSLAQLCAALMPSLNATFMANGFFFMFVNTFAGTLSPEPVTPSGWRWYFNVSPLFYMSEGTTANMLYNLDIVCEPSETFIFEMPEMSDNSTTTTCQGYAAGFLSSATGYLLNPDDTSDCQYCRYKDGQSYYLQWGYDFANRYRNVGIFIGFIAFNYMAVIVLTYLLKVKKWRSRGDGKRRWQMFFP</sequence>
<evidence type="ECO:0000256" key="7">
    <source>
        <dbReference type="ARBA" id="ARBA00022989"/>
    </source>
</evidence>
<evidence type="ECO:0000256" key="4">
    <source>
        <dbReference type="ARBA" id="ARBA00022692"/>
    </source>
</evidence>
<evidence type="ECO:0000313" key="12">
    <source>
        <dbReference type="EMBL" id="KEY74642.1"/>
    </source>
</evidence>
<comment type="subcellular location">
    <subcellularLocation>
        <location evidence="1">Membrane</location>
        <topology evidence="1">Multi-pass membrane protein</topology>
    </subcellularLocation>
</comment>
<keyword evidence="6" id="KW-0067">ATP-binding</keyword>
<dbReference type="SMART" id="SM00382">
    <property type="entry name" value="AAA"/>
    <property type="match status" value="2"/>
</dbReference>
<feature type="compositionally biased region" description="Basic and acidic residues" evidence="9">
    <location>
        <begin position="1037"/>
        <end position="1049"/>
    </location>
</feature>
<feature type="transmembrane region" description="Helical" evidence="10">
    <location>
        <begin position="1351"/>
        <end position="1372"/>
    </location>
</feature>
<feature type="transmembrane region" description="Helical" evidence="10">
    <location>
        <begin position="1151"/>
        <end position="1176"/>
    </location>
</feature>
<dbReference type="InterPro" id="IPR003439">
    <property type="entry name" value="ABC_transporter-like_ATP-bd"/>
</dbReference>
<keyword evidence="7 10" id="KW-1133">Transmembrane helix</keyword>
<feature type="transmembrane region" description="Helical" evidence="10">
    <location>
        <begin position="469"/>
        <end position="491"/>
    </location>
</feature>
<feature type="region of interest" description="Disordered" evidence="9">
    <location>
        <begin position="689"/>
        <end position="718"/>
    </location>
</feature>
<gene>
    <name evidence="12" type="ORF">S7711_05071</name>
</gene>
<dbReference type="Proteomes" id="UP000028045">
    <property type="component" value="Unassembled WGS sequence"/>
</dbReference>
<dbReference type="InterPro" id="IPR034001">
    <property type="entry name" value="ABCG_PDR_1"/>
</dbReference>
<feature type="domain" description="ABC transporter" evidence="11">
    <location>
        <begin position="60"/>
        <end position="302"/>
    </location>
</feature>
<keyword evidence="13" id="KW-1185">Reference proteome</keyword>
<dbReference type="PROSITE" id="PS50893">
    <property type="entry name" value="ABC_TRANSPORTER_2"/>
    <property type="match status" value="2"/>
</dbReference>
<dbReference type="GO" id="GO:0005524">
    <property type="term" value="F:ATP binding"/>
    <property type="evidence" value="ECO:0007669"/>
    <property type="project" value="UniProtKB-KW"/>
</dbReference>
<evidence type="ECO:0000256" key="2">
    <source>
        <dbReference type="ARBA" id="ARBA00006012"/>
    </source>
</evidence>
<evidence type="ECO:0000256" key="5">
    <source>
        <dbReference type="ARBA" id="ARBA00022741"/>
    </source>
</evidence>
<keyword evidence="8 10" id="KW-0472">Membrane</keyword>
<keyword evidence="5" id="KW-0547">Nucleotide-binding</keyword>
<evidence type="ECO:0000256" key="9">
    <source>
        <dbReference type="SAM" id="MobiDB-lite"/>
    </source>
</evidence>
<accession>A0A084BAR3</accession>
<dbReference type="CDD" id="cd03232">
    <property type="entry name" value="ABCG_PDR_domain2"/>
    <property type="match status" value="1"/>
</dbReference>
<dbReference type="GO" id="GO:0016020">
    <property type="term" value="C:membrane"/>
    <property type="evidence" value="ECO:0007669"/>
    <property type="project" value="UniProtKB-SubCell"/>
</dbReference>
<feature type="transmembrane region" description="Helical" evidence="10">
    <location>
        <begin position="642"/>
        <end position="664"/>
    </location>
</feature>
<keyword evidence="3" id="KW-0813">Transport</keyword>
<dbReference type="SUPFAM" id="SSF52540">
    <property type="entry name" value="P-loop containing nucleoside triphosphate hydrolases"/>
    <property type="match status" value="2"/>
</dbReference>
<reference evidence="12 13" key="1">
    <citation type="journal article" date="2014" name="BMC Genomics">
        <title>Comparative genome sequencing reveals chemotype-specific gene clusters in the toxigenic black mold Stachybotrys.</title>
        <authorList>
            <person name="Semeiks J."/>
            <person name="Borek D."/>
            <person name="Otwinowski Z."/>
            <person name="Grishin N.V."/>
        </authorList>
    </citation>
    <scope>NUCLEOTIDE SEQUENCE [LARGE SCALE GENOMIC DNA]</scope>
    <source>
        <strain evidence="13">CBS 109288 / IBT 7711</strain>
    </source>
</reference>
<dbReference type="GO" id="GO:0140359">
    <property type="term" value="F:ABC-type transporter activity"/>
    <property type="evidence" value="ECO:0007669"/>
    <property type="project" value="InterPro"/>
</dbReference>
<name>A0A084BAR3_STACB</name>
<evidence type="ECO:0000256" key="3">
    <source>
        <dbReference type="ARBA" id="ARBA00022448"/>
    </source>
</evidence>
<dbReference type="InterPro" id="IPR003593">
    <property type="entry name" value="AAA+_ATPase"/>
</dbReference>
<keyword evidence="4 10" id="KW-0812">Transmembrane</keyword>
<evidence type="ECO:0000256" key="1">
    <source>
        <dbReference type="ARBA" id="ARBA00004141"/>
    </source>
</evidence>
<evidence type="ECO:0000259" key="11">
    <source>
        <dbReference type="PROSITE" id="PS50893"/>
    </source>
</evidence>
<dbReference type="Pfam" id="PF00005">
    <property type="entry name" value="ABC_tran"/>
    <property type="match status" value="2"/>
</dbReference>
<feature type="transmembrane region" description="Helical" evidence="10">
    <location>
        <begin position="537"/>
        <end position="556"/>
    </location>
</feature>
<feature type="region of interest" description="Disordered" evidence="9">
    <location>
        <begin position="1024"/>
        <end position="1049"/>
    </location>
</feature>
<dbReference type="GO" id="GO:0016887">
    <property type="term" value="F:ATP hydrolysis activity"/>
    <property type="evidence" value="ECO:0007669"/>
    <property type="project" value="InterPro"/>
</dbReference>
<feature type="transmembrane region" description="Helical" evidence="10">
    <location>
        <begin position="397"/>
        <end position="415"/>
    </location>
</feature>
<dbReference type="PROSITE" id="PS00211">
    <property type="entry name" value="ABC_TRANSPORTER_1"/>
    <property type="match status" value="1"/>
</dbReference>
<dbReference type="InterPro" id="IPR017871">
    <property type="entry name" value="ABC_transporter-like_CS"/>
</dbReference>
<dbReference type="OrthoDB" id="245989at2759"/>
<evidence type="ECO:0000256" key="8">
    <source>
        <dbReference type="ARBA" id="ARBA00023136"/>
    </source>
</evidence>
<dbReference type="InterPro" id="IPR010929">
    <property type="entry name" value="PDR_CDR_ABC"/>
</dbReference>
<comment type="similarity">
    <text evidence="2">Belongs to the ABC transporter superfamily. ABCG family. PDR (TC 3.A.1.205) subfamily.</text>
</comment>
<dbReference type="Pfam" id="PF01061">
    <property type="entry name" value="ABC2_membrane"/>
    <property type="match status" value="2"/>
</dbReference>
<feature type="transmembrane region" description="Helical" evidence="10">
    <location>
        <begin position="506"/>
        <end position="530"/>
    </location>
</feature>
<dbReference type="EMBL" id="KL647503">
    <property type="protein sequence ID" value="KEY74642.1"/>
    <property type="molecule type" value="Genomic_DNA"/>
</dbReference>
<protein>
    <recommendedName>
        <fullName evidence="11">ABC transporter domain-containing protein</fullName>
    </recommendedName>
</protein>
<organism evidence="12 13">
    <name type="scientific">Stachybotrys chartarum (strain CBS 109288 / IBT 7711)</name>
    <name type="common">Toxic black mold</name>
    <name type="synonym">Stilbospora chartarum</name>
    <dbReference type="NCBI Taxonomy" id="1280523"/>
    <lineage>
        <taxon>Eukaryota</taxon>
        <taxon>Fungi</taxon>
        <taxon>Dikarya</taxon>
        <taxon>Ascomycota</taxon>
        <taxon>Pezizomycotina</taxon>
        <taxon>Sordariomycetes</taxon>
        <taxon>Hypocreomycetidae</taxon>
        <taxon>Hypocreales</taxon>
        <taxon>Stachybotryaceae</taxon>
        <taxon>Stachybotrys</taxon>
    </lineage>
</organism>
<dbReference type="InterPro" id="IPR034003">
    <property type="entry name" value="ABCG_PDR_2"/>
</dbReference>
<dbReference type="HOGENOM" id="CLU_000604_35_0_1"/>
<evidence type="ECO:0000256" key="6">
    <source>
        <dbReference type="ARBA" id="ARBA00022840"/>
    </source>
</evidence>
<dbReference type="InterPro" id="IPR013525">
    <property type="entry name" value="ABC2_TM"/>
</dbReference>